<name>A0A1A9WQW4_9MUSC</name>
<accession>A0A1A9WQW4</accession>
<proteinExistence type="predicted"/>
<dbReference type="EnsemblMetazoa" id="GBRI028775-RA">
    <property type="protein sequence ID" value="GBRI028775-PA"/>
    <property type="gene ID" value="GBRI028775"/>
</dbReference>
<dbReference type="Gene3D" id="3.40.50.2300">
    <property type="match status" value="1"/>
</dbReference>
<dbReference type="STRING" id="37001.A0A1A9WQW4"/>
<reference evidence="1" key="2">
    <citation type="submission" date="2020-05" db="UniProtKB">
        <authorList>
            <consortium name="EnsemblMetazoa"/>
        </authorList>
    </citation>
    <scope>IDENTIFICATION</scope>
    <source>
        <strain evidence="1">IAEA</strain>
    </source>
</reference>
<dbReference type="AlphaFoldDB" id="A0A1A9WQW4"/>
<dbReference type="VEuPathDB" id="VectorBase:GBRI028775"/>
<dbReference type="InterPro" id="IPR028082">
    <property type="entry name" value="Peripla_BP_I"/>
</dbReference>
<dbReference type="SUPFAM" id="SSF53822">
    <property type="entry name" value="Periplasmic binding protein-like I"/>
    <property type="match status" value="1"/>
</dbReference>
<sequence length="155" mass="17677">MSDCQCRPKLLFASALRQFNWKLDRSDLFSLTKNLEYGLRKEGLLSFVRELNGNELNLREASIYTRDFHGVTGHVHIDDNGDRDANYSILDLDPINGKFAVVVHYYGLHRLAITQKCTGKDWPGGREEPPPDIEKCGFFGNSPEYHGNGWPIFSD</sequence>
<protein>
    <submittedName>
        <fullName evidence="1">Uncharacterized protein</fullName>
    </submittedName>
</protein>
<evidence type="ECO:0000313" key="2">
    <source>
        <dbReference type="Proteomes" id="UP000091820"/>
    </source>
</evidence>
<dbReference type="Proteomes" id="UP000091820">
    <property type="component" value="Unassembled WGS sequence"/>
</dbReference>
<evidence type="ECO:0000313" key="1">
    <source>
        <dbReference type="EnsemblMetazoa" id="GBRI028775-PA"/>
    </source>
</evidence>
<organism evidence="1 2">
    <name type="scientific">Glossina brevipalpis</name>
    <dbReference type="NCBI Taxonomy" id="37001"/>
    <lineage>
        <taxon>Eukaryota</taxon>
        <taxon>Metazoa</taxon>
        <taxon>Ecdysozoa</taxon>
        <taxon>Arthropoda</taxon>
        <taxon>Hexapoda</taxon>
        <taxon>Insecta</taxon>
        <taxon>Pterygota</taxon>
        <taxon>Neoptera</taxon>
        <taxon>Endopterygota</taxon>
        <taxon>Diptera</taxon>
        <taxon>Brachycera</taxon>
        <taxon>Muscomorpha</taxon>
        <taxon>Hippoboscoidea</taxon>
        <taxon>Glossinidae</taxon>
        <taxon>Glossina</taxon>
    </lineage>
</organism>
<reference evidence="2" key="1">
    <citation type="submission" date="2014-03" db="EMBL/GenBank/DDBJ databases">
        <authorList>
            <person name="Aksoy S."/>
            <person name="Warren W."/>
            <person name="Wilson R.K."/>
        </authorList>
    </citation>
    <scope>NUCLEOTIDE SEQUENCE [LARGE SCALE GENOMIC DNA]</scope>
    <source>
        <strain evidence="2">IAEA</strain>
    </source>
</reference>
<keyword evidence="2" id="KW-1185">Reference proteome</keyword>